<gene>
    <name evidence="11" type="ORF">SAMN05444390_102429</name>
</gene>
<organism evidence="11 12">
    <name type="scientific">Marinobacterium lutimaris</name>
    <dbReference type="NCBI Taxonomy" id="568106"/>
    <lineage>
        <taxon>Bacteria</taxon>
        <taxon>Pseudomonadati</taxon>
        <taxon>Pseudomonadota</taxon>
        <taxon>Gammaproteobacteria</taxon>
        <taxon>Oceanospirillales</taxon>
        <taxon>Oceanospirillaceae</taxon>
        <taxon>Marinobacterium</taxon>
    </lineage>
</organism>
<dbReference type="InterPro" id="IPR043429">
    <property type="entry name" value="ArtM/GltK/GlnP/TcyL/YhdX-like"/>
</dbReference>
<sequence>MDLTLFVTYGPQLLKGVMFTLYVCGGALVIGLLLGMLLCIIGRSGNRALYVFYRLYITLFRGTPLLVQIYLVFYGGPFVGLEFSEIQVGIGGLGLYTAAYFAEIFRSGFQSIPKGQIEAATDLGFSRSQTFFHVSLPQMFAGVLPTLVNQTILLVKESAILSVITVPEMTTAATRMSTETFSVIEPYLFLGFTYWLITFTLSRAARRVETRLTAYIAAR</sequence>
<dbReference type="Pfam" id="PF00528">
    <property type="entry name" value="BPD_transp_1"/>
    <property type="match status" value="1"/>
</dbReference>
<dbReference type="GO" id="GO:0022857">
    <property type="term" value="F:transmembrane transporter activity"/>
    <property type="evidence" value="ECO:0007669"/>
    <property type="project" value="InterPro"/>
</dbReference>
<evidence type="ECO:0000313" key="11">
    <source>
        <dbReference type="EMBL" id="SEG56247.1"/>
    </source>
</evidence>
<keyword evidence="5 9" id="KW-0812">Transmembrane</keyword>
<dbReference type="NCBIfam" id="TIGR01726">
    <property type="entry name" value="HEQRo_perm_3TM"/>
    <property type="match status" value="1"/>
</dbReference>
<evidence type="ECO:0000256" key="6">
    <source>
        <dbReference type="ARBA" id="ARBA00022970"/>
    </source>
</evidence>
<evidence type="ECO:0000256" key="4">
    <source>
        <dbReference type="ARBA" id="ARBA00022475"/>
    </source>
</evidence>
<evidence type="ECO:0000259" key="10">
    <source>
        <dbReference type="PROSITE" id="PS50928"/>
    </source>
</evidence>
<feature type="domain" description="ABC transmembrane type-1" evidence="10">
    <location>
        <begin position="17"/>
        <end position="205"/>
    </location>
</feature>
<evidence type="ECO:0000256" key="1">
    <source>
        <dbReference type="ARBA" id="ARBA00004429"/>
    </source>
</evidence>
<keyword evidence="3 9" id="KW-0813">Transport</keyword>
<evidence type="ECO:0000256" key="9">
    <source>
        <dbReference type="RuleBase" id="RU363032"/>
    </source>
</evidence>
<dbReference type="PANTHER" id="PTHR30614">
    <property type="entry name" value="MEMBRANE COMPONENT OF AMINO ACID ABC TRANSPORTER"/>
    <property type="match status" value="1"/>
</dbReference>
<dbReference type="InterPro" id="IPR010065">
    <property type="entry name" value="AA_ABC_transptr_permease_3TM"/>
</dbReference>
<keyword evidence="8 9" id="KW-0472">Membrane</keyword>
<evidence type="ECO:0000313" key="12">
    <source>
        <dbReference type="Proteomes" id="UP000236745"/>
    </source>
</evidence>
<evidence type="ECO:0000256" key="3">
    <source>
        <dbReference type="ARBA" id="ARBA00022448"/>
    </source>
</evidence>
<dbReference type="OrthoDB" id="4404959at2"/>
<dbReference type="CDD" id="cd06261">
    <property type="entry name" value="TM_PBP2"/>
    <property type="match status" value="1"/>
</dbReference>
<keyword evidence="12" id="KW-1185">Reference proteome</keyword>
<feature type="transmembrane region" description="Helical" evidence="9">
    <location>
        <begin position="20"/>
        <end position="41"/>
    </location>
</feature>
<keyword evidence="4" id="KW-1003">Cell membrane</keyword>
<evidence type="ECO:0000256" key="7">
    <source>
        <dbReference type="ARBA" id="ARBA00022989"/>
    </source>
</evidence>
<dbReference type="GO" id="GO:0006865">
    <property type="term" value="P:amino acid transport"/>
    <property type="evidence" value="ECO:0007669"/>
    <property type="project" value="UniProtKB-KW"/>
</dbReference>
<dbReference type="InterPro" id="IPR035906">
    <property type="entry name" value="MetI-like_sf"/>
</dbReference>
<feature type="transmembrane region" description="Helical" evidence="9">
    <location>
        <begin position="86"/>
        <end position="105"/>
    </location>
</feature>
<comment type="similarity">
    <text evidence="2">Belongs to the binding-protein-dependent transport system permease family. HisMQ subfamily.</text>
</comment>
<keyword evidence="6" id="KW-0029">Amino-acid transport</keyword>
<accession>A0A1H6B7S0</accession>
<dbReference type="EMBL" id="FNVQ01000002">
    <property type="protein sequence ID" value="SEG56247.1"/>
    <property type="molecule type" value="Genomic_DNA"/>
</dbReference>
<comment type="subcellular location">
    <subcellularLocation>
        <location evidence="1">Cell inner membrane</location>
        <topology evidence="1">Multi-pass membrane protein</topology>
    </subcellularLocation>
    <subcellularLocation>
        <location evidence="9">Cell membrane</location>
        <topology evidence="9">Multi-pass membrane protein</topology>
    </subcellularLocation>
</comment>
<name>A0A1H6B7S0_9GAMM</name>
<keyword evidence="7 9" id="KW-1133">Transmembrane helix</keyword>
<dbReference type="GO" id="GO:0043190">
    <property type="term" value="C:ATP-binding cassette (ABC) transporter complex"/>
    <property type="evidence" value="ECO:0007669"/>
    <property type="project" value="InterPro"/>
</dbReference>
<dbReference type="Proteomes" id="UP000236745">
    <property type="component" value="Unassembled WGS sequence"/>
</dbReference>
<reference evidence="11 12" key="1">
    <citation type="submission" date="2016-10" db="EMBL/GenBank/DDBJ databases">
        <authorList>
            <person name="de Groot N.N."/>
        </authorList>
    </citation>
    <scope>NUCLEOTIDE SEQUENCE [LARGE SCALE GENOMIC DNA]</scope>
    <source>
        <strain evidence="11 12">DSM 22012</strain>
    </source>
</reference>
<dbReference type="AlphaFoldDB" id="A0A1H6B7S0"/>
<proteinExistence type="inferred from homology"/>
<dbReference type="Gene3D" id="1.10.3720.10">
    <property type="entry name" value="MetI-like"/>
    <property type="match status" value="1"/>
</dbReference>
<dbReference type="SUPFAM" id="SSF161098">
    <property type="entry name" value="MetI-like"/>
    <property type="match status" value="1"/>
</dbReference>
<dbReference type="InterPro" id="IPR000515">
    <property type="entry name" value="MetI-like"/>
</dbReference>
<evidence type="ECO:0000256" key="8">
    <source>
        <dbReference type="ARBA" id="ARBA00023136"/>
    </source>
</evidence>
<evidence type="ECO:0000256" key="5">
    <source>
        <dbReference type="ARBA" id="ARBA00022692"/>
    </source>
</evidence>
<dbReference type="PANTHER" id="PTHR30614:SF0">
    <property type="entry name" value="L-CYSTINE TRANSPORT SYSTEM PERMEASE PROTEIN TCYL"/>
    <property type="match status" value="1"/>
</dbReference>
<evidence type="ECO:0000256" key="2">
    <source>
        <dbReference type="ARBA" id="ARBA00010072"/>
    </source>
</evidence>
<feature type="transmembrane region" description="Helical" evidence="9">
    <location>
        <begin position="53"/>
        <end position="74"/>
    </location>
</feature>
<dbReference type="PROSITE" id="PS50928">
    <property type="entry name" value="ABC_TM1"/>
    <property type="match status" value="1"/>
</dbReference>
<protein>
    <submittedName>
        <fullName evidence="11">Polar amino acid transport system permease protein</fullName>
    </submittedName>
</protein>
<dbReference type="RefSeq" id="WP_104003519.1">
    <property type="nucleotide sequence ID" value="NZ_FNVQ01000002.1"/>
</dbReference>